<protein>
    <submittedName>
        <fullName evidence="1">Uncharacterized protein</fullName>
    </submittedName>
</protein>
<keyword evidence="2" id="KW-1185">Reference proteome</keyword>
<organism evidence="1 2">
    <name type="scientific">Protopolystoma xenopodis</name>
    <dbReference type="NCBI Taxonomy" id="117903"/>
    <lineage>
        <taxon>Eukaryota</taxon>
        <taxon>Metazoa</taxon>
        <taxon>Spiralia</taxon>
        <taxon>Lophotrochozoa</taxon>
        <taxon>Platyhelminthes</taxon>
        <taxon>Monogenea</taxon>
        <taxon>Polyopisthocotylea</taxon>
        <taxon>Polystomatidea</taxon>
        <taxon>Polystomatidae</taxon>
        <taxon>Protopolystoma</taxon>
    </lineage>
</organism>
<evidence type="ECO:0000313" key="2">
    <source>
        <dbReference type="Proteomes" id="UP000784294"/>
    </source>
</evidence>
<proteinExistence type="predicted"/>
<dbReference type="AlphaFoldDB" id="A0A448WGT7"/>
<dbReference type="Proteomes" id="UP000784294">
    <property type="component" value="Unassembled WGS sequence"/>
</dbReference>
<dbReference type="EMBL" id="CAAALY010011749">
    <property type="protein sequence ID" value="VEL11421.1"/>
    <property type="molecule type" value="Genomic_DNA"/>
</dbReference>
<evidence type="ECO:0000313" key="1">
    <source>
        <dbReference type="EMBL" id="VEL11421.1"/>
    </source>
</evidence>
<comment type="caution">
    <text evidence="1">The sequence shown here is derived from an EMBL/GenBank/DDBJ whole genome shotgun (WGS) entry which is preliminary data.</text>
</comment>
<gene>
    <name evidence="1" type="ORF">PXEA_LOCUS4861</name>
</gene>
<accession>A0A448WGT7</accession>
<name>A0A448WGT7_9PLAT</name>
<sequence length="269" mass="29975">MLAGHRIIEVTAGHEELSGSGPRSSLGVESLGAPLDPPISWPAIPPLLRVLRSPCISLTLAEISLLRQDLITFLHTTWWPQAWEFNHCLDDITGQSELLKTKLLGGPFPFGALETNCPSLESKNWNSIFSCNTRSTAIAPKSCISNSVLLIQARNRPVPLVDRPLDIKFWLEHPFFFTLLPSYQPTRFTAWNSVPRIAPITNSSTGTTTTPLGAWRRHVPSAVWPLMPTGWAKLQTRVVDGILNYLKVASQLDERATDLPWRLTLQWIG</sequence>
<reference evidence="1" key="1">
    <citation type="submission" date="2018-11" db="EMBL/GenBank/DDBJ databases">
        <authorList>
            <consortium name="Pathogen Informatics"/>
        </authorList>
    </citation>
    <scope>NUCLEOTIDE SEQUENCE</scope>
</reference>